<dbReference type="SUPFAM" id="SSF56281">
    <property type="entry name" value="Metallo-hydrolase/oxidoreductase"/>
    <property type="match status" value="1"/>
</dbReference>
<dbReference type="Pfam" id="PF17778">
    <property type="entry name" value="WHD_BLACT"/>
    <property type="match status" value="1"/>
</dbReference>
<proteinExistence type="predicted"/>
<sequence length="325" mass="34874">MPFAAPRQMPVIMNTPCPDFAPKPGRAVTLLPGLRRILAPNPSPMTGAGTNTYLLGTRDLAVIDPGPASRAHLDAIRAALGPGQRISHIFVTHSHLDHSALAGALARQSGAPVFAFGDSNAGRSPFMSRLLAEGLSGGGEGIDRDFAPDRRLCDGESVSGDGWHLRVIHTPGHFGNHIALAWGRHCFTGDHVMGWASSLVSPPDGDLGDFMASCERLRRDDWDCFHPGHGAPVTDPAGRLDWLMAHRRSREAEILRELAAGAARIGDLARRIYADIPAPLLPAAERNVLAHLLDLLRRDHVRMTGPPGSKGRFSITSPRHKPGAQ</sequence>
<name>A0A1R3X1P6_9RHOB</name>
<dbReference type="STRING" id="515897.SAMN05421849_2140"/>
<dbReference type="PANTHER" id="PTHR23131">
    <property type="entry name" value="ENDORIBONUCLEASE LACTB2"/>
    <property type="match status" value="1"/>
</dbReference>
<evidence type="ECO:0000313" key="3">
    <source>
        <dbReference type="EMBL" id="SIT84574.1"/>
    </source>
</evidence>
<dbReference type="Gene3D" id="1.10.10.10">
    <property type="entry name" value="Winged helix-like DNA-binding domain superfamily/Winged helix DNA-binding domain"/>
    <property type="match status" value="1"/>
</dbReference>
<dbReference type="EMBL" id="FTPS01000001">
    <property type="protein sequence ID" value="SIT84574.1"/>
    <property type="molecule type" value="Genomic_DNA"/>
</dbReference>
<feature type="domain" description="Metallo-beta-lactamase" evidence="2">
    <location>
        <begin position="49"/>
        <end position="229"/>
    </location>
</feature>
<dbReference type="InterPro" id="IPR036388">
    <property type="entry name" value="WH-like_DNA-bd_sf"/>
</dbReference>
<dbReference type="Pfam" id="PF00753">
    <property type="entry name" value="Lactamase_B"/>
    <property type="match status" value="1"/>
</dbReference>
<feature type="region of interest" description="Disordered" evidence="1">
    <location>
        <begin position="303"/>
        <end position="325"/>
    </location>
</feature>
<dbReference type="InterPro" id="IPR050662">
    <property type="entry name" value="Sec-metab_biosynth-thioest"/>
</dbReference>
<keyword evidence="4" id="KW-1185">Reference proteome</keyword>
<dbReference type="PANTHER" id="PTHR23131:SF0">
    <property type="entry name" value="ENDORIBONUCLEASE LACTB2"/>
    <property type="match status" value="1"/>
</dbReference>
<protein>
    <submittedName>
        <fullName evidence="3">Glyoxylase, beta-lactamase superfamily II</fullName>
    </submittedName>
</protein>
<reference evidence="3 4" key="1">
    <citation type="submission" date="2017-01" db="EMBL/GenBank/DDBJ databases">
        <authorList>
            <person name="Mah S.A."/>
            <person name="Swanson W.J."/>
            <person name="Moy G.W."/>
            <person name="Vacquier V.D."/>
        </authorList>
    </citation>
    <scope>NUCLEOTIDE SEQUENCE [LARGE SCALE GENOMIC DNA]</scope>
    <source>
        <strain evidence="3 4">DSM 21219</strain>
    </source>
</reference>
<dbReference type="InterPro" id="IPR036866">
    <property type="entry name" value="RibonucZ/Hydroxyglut_hydro"/>
</dbReference>
<dbReference type="Gene3D" id="3.60.15.10">
    <property type="entry name" value="Ribonuclease Z/Hydroxyacylglutathione hydrolase-like"/>
    <property type="match status" value="1"/>
</dbReference>
<gene>
    <name evidence="3" type="ORF">SAMN05421849_2140</name>
</gene>
<dbReference type="InterPro" id="IPR001279">
    <property type="entry name" value="Metallo-B-lactamas"/>
</dbReference>
<dbReference type="Proteomes" id="UP000192455">
    <property type="component" value="Unassembled WGS sequence"/>
</dbReference>
<accession>A0A1R3X1P6</accession>
<evidence type="ECO:0000313" key="4">
    <source>
        <dbReference type="Proteomes" id="UP000192455"/>
    </source>
</evidence>
<organism evidence="3 4">
    <name type="scientific">Pontibaca methylaminivorans</name>
    <dbReference type="NCBI Taxonomy" id="515897"/>
    <lineage>
        <taxon>Bacteria</taxon>
        <taxon>Pseudomonadati</taxon>
        <taxon>Pseudomonadota</taxon>
        <taxon>Alphaproteobacteria</taxon>
        <taxon>Rhodobacterales</taxon>
        <taxon>Roseobacteraceae</taxon>
        <taxon>Pontibaca</taxon>
    </lineage>
</organism>
<evidence type="ECO:0000259" key="2">
    <source>
        <dbReference type="SMART" id="SM00849"/>
    </source>
</evidence>
<dbReference type="CDD" id="cd16278">
    <property type="entry name" value="metallo-hydrolase-like_MBL-fold"/>
    <property type="match status" value="1"/>
</dbReference>
<dbReference type="AlphaFoldDB" id="A0A1R3X1P6"/>
<dbReference type="InterPro" id="IPR041516">
    <property type="entry name" value="LACTB2_WH"/>
</dbReference>
<evidence type="ECO:0000256" key="1">
    <source>
        <dbReference type="SAM" id="MobiDB-lite"/>
    </source>
</evidence>
<dbReference type="SMART" id="SM00849">
    <property type="entry name" value="Lactamase_B"/>
    <property type="match status" value="1"/>
</dbReference>